<dbReference type="Gramene" id="TVU46458">
    <property type="protein sequence ID" value="TVU46458"/>
    <property type="gene ID" value="EJB05_05998"/>
</dbReference>
<protein>
    <recommendedName>
        <fullName evidence="4">CCHC-type domain-containing protein</fullName>
    </recommendedName>
</protein>
<comment type="caution">
    <text evidence="2">The sequence shown here is derived from an EMBL/GenBank/DDBJ whole genome shotgun (WGS) entry which is preliminary data.</text>
</comment>
<dbReference type="SUPFAM" id="SSF57756">
    <property type="entry name" value="Retrovirus zinc finger-like domains"/>
    <property type="match status" value="1"/>
</dbReference>
<reference evidence="2 3" key="1">
    <citation type="journal article" date="2019" name="Sci. Rep.">
        <title>A high-quality genome of Eragrostis curvula grass provides insights into Poaceae evolution and supports new strategies to enhance forage quality.</title>
        <authorList>
            <person name="Carballo J."/>
            <person name="Santos B.A.C.M."/>
            <person name="Zappacosta D."/>
            <person name="Garbus I."/>
            <person name="Selva J.P."/>
            <person name="Gallo C.A."/>
            <person name="Diaz A."/>
            <person name="Albertini E."/>
            <person name="Caccamo M."/>
            <person name="Echenique V."/>
        </authorList>
    </citation>
    <scope>NUCLEOTIDE SEQUENCE [LARGE SCALE GENOMIC DNA]</scope>
    <source>
        <strain evidence="3">cv. Victoria</strain>
        <tissue evidence="2">Leaf</tissue>
    </source>
</reference>
<gene>
    <name evidence="2" type="ORF">EJB05_05998</name>
</gene>
<name>A0A5J9WE32_9POAL</name>
<dbReference type="PANTHER" id="PTHR33170:SF41">
    <property type="entry name" value="CCHC-TYPE DOMAIN-CONTAINING PROTEIN"/>
    <property type="match status" value="1"/>
</dbReference>
<evidence type="ECO:0000313" key="2">
    <source>
        <dbReference type="EMBL" id="TVU46458.1"/>
    </source>
</evidence>
<dbReference type="AlphaFoldDB" id="A0A5J9WE32"/>
<dbReference type="InterPro" id="IPR036875">
    <property type="entry name" value="Znf_CCHC_sf"/>
</dbReference>
<organism evidence="2 3">
    <name type="scientific">Eragrostis curvula</name>
    <name type="common">weeping love grass</name>
    <dbReference type="NCBI Taxonomy" id="38414"/>
    <lineage>
        <taxon>Eukaryota</taxon>
        <taxon>Viridiplantae</taxon>
        <taxon>Streptophyta</taxon>
        <taxon>Embryophyta</taxon>
        <taxon>Tracheophyta</taxon>
        <taxon>Spermatophyta</taxon>
        <taxon>Magnoliopsida</taxon>
        <taxon>Liliopsida</taxon>
        <taxon>Poales</taxon>
        <taxon>Poaceae</taxon>
        <taxon>PACMAD clade</taxon>
        <taxon>Chloridoideae</taxon>
        <taxon>Eragrostideae</taxon>
        <taxon>Eragrostidinae</taxon>
        <taxon>Eragrostis</taxon>
    </lineage>
</organism>
<feature type="compositionally biased region" description="Polar residues" evidence="1">
    <location>
        <begin position="423"/>
        <end position="432"/>
    </location>
</feature>
<dbReference type="EMBL" id="RWGY01000004">
    <property type="protein sequence ID" value="TVU46458.1"/>
    <property type="molecule type" value="Genomic_DNA"/>
</dbReference>
<accession>A0A5J9WE32</accession>
<feature type="compositionally biased region" description="Low complexity" evidence="1">
    <location>
        <begin position="53"/>
        <end position="71"/>
    </location>
</feature>
<evidence type="ECO:0000313" key="3">
    <source>
        <dbReference type="Proteomes" id="UP000324897"/>
    </source>
</evidence>
<dbReference type="GO" id="GO:0003676">
    <property type="term" value="F:nucleic acid binding"/>
    <property type="evidence" value="ECO:0007669"/>
    <property type="project" value="InterPro"/>
</dbReference>
<dbReference type="PANTHER" id="PTHR33170">
    <property type="entry name" value="DUF4283 DOMAIN-CONTAINING PROTEIN-RELATED"/>
    <property type="match status" value="1"/>
</dbReference>
<dbReference type="GO" id="GO:0008270">
    <property type="term" value="F:zinc ion binding"/>
    <property type="evidence" value="ECO:0007669"/>
    <property type="project" value="InterPro"/>
</dbReference>
<dbReference type="OrthoDB" id="695829at2759"/>
<feature type="region of interest" description="Disordered" evidence="1">
    <location>
        <begin position="373"/>
        <end position="436"/>
    </location>
</feature>
<dbReference type="Proteomes" id="UP000324897">
    <property type="component" value="Chromosome 5"/>
</dbReference>
<keyword evidence="3" id="KW-1185">Reference proteome</keyword>
<dbReference type="Gene3D" id="4.10.60.10">
    <property type="entry name" value="Zinc finger, CCHC-type"/>
    <property type="match status" value="1"/>
</dbReference>
<evidence type="ECO:0000256" key="1">
    <source>
        <dbReference type="SAM" id="MobiDB-lite"/>
    </source>
</evidence>
<feature type="non-terminal residue" evidence="2">
    <location>
        <position position="1"/>
    </location>
</feature>
<feature type="region of interest" description="Disordered" evidence="1">
    <location>
        <begin position="41"/>
        <end position="71"/>
    </location>
</feature>
<feature type="region of interest" description="Disordered" evidence="1">
    <location>
        <begin position="571"/>
        <end position="595"/>
    </location>
</feature>
<sequence>MLARPFLNGREVPDAQFKLRSSVVVGSQTILGFPLKRGAAEPISNHNQGPAGGVPAPQGDGGQQPNAGAPQEVVSEAPANFDINALLGALPAQAAALLQQAFAAAANNNMQCHIPESSAQGAARGAAGKTKAPYCYRCLTKGHVIDDCHTDVHCDICESDEHSTTRCPLFRSMNKPYATPCGYAVQGLGFYYIPHSVSPKIKNDPRTALIKVIEGSLSVENVVAELERLNPGKWKWVVEKYGQNMFTTMFPSKAELQRMIEWGVVHTKSKDAKMVIEGKGVCKEVKSVLPKVWVQFHGLPKELRDFMVIWAVGSILGVTKIVDMKFTKEHNICRMQVLVLDPSLIPQHVDVVIGDYLYDLQFRVGPIGNNAQPLDFDDDIDEDNDGNGKDKNGMSGKGNDNSQLGGAAGSNGATEEKGKQATGPASSNSAPGQSGAKERMVVHLAIPGIVQVGQGQIIDKQAAVAELVQDGQEDEQAARDVLAAAKEAAHVHVITPTVASLPALYEQNLDDMHMLAGQEPDSQYPAVTDNEHMIEDEEYNEDDEADDLDDFDAVAELTRNDPKLQQFVKDLEAIPEATTSPSRKSKRSEAVADVD</sequence>
<evidence type="ECO:0008006" key="4">
    <source>
        <dbReference type="Google" id="ProtNLM"/>
    </source>
</evidence>
<proteinExistence type="predicted"/>
<feature type="compositionally biased region" description="Acidic residues" evidence="1">
    <location>
        <begin position="375"/>
        <end position="385"/>
    </location>
</feature>